<sequence length="92" mass="9721">MHAALRVFAGLTALLGAWLLGTLLPVADKLFTGRLAPSDPLPFDAVVPSARHGMHGLLRRLAHRGLGAGCPGRHAAHALTPFSSFFWSLSPC</sequence>
<proteinExistence type="predicted"/>
<dbReference type="Proteomes" id="UP000196138">
    <property type="component" value="Chromosome"/>
</dbReference>
<dbReference type="AlphaFoldDB" id="A0A1Y0ENH5"/>
<name>A0A1Y0ENH5_9BURK</name>
<evidence type="ECO:0000313" key="2">
    <source>
        <dbReference type="Proteomes" id="UP000196138"/>
    </source>
</evidence>
<keyword evidence="2" id="KW-1185">Reference proteome</keyword>
<protein>
    <submittedName>
        <fullName evidence="1">Uncharacterized protein</fullName>
    </submittedName>
</protein>
<reference evidence="1 2" key="1">
    <citation type="submission" date="2017-05" db="EMBL/GenBank/DDBJ databases">
        <authorList>
            <person name="Song R."/>
            <person name="Chenine A.L."/>
            <person name="Ruprecht R.M."/>
        </authorList>
    </citation>
    <scope>NUCLEOTIDE SEQUENCE [LARGE SCALE GENOMIC DNA]</scope>
    <source>
        <strain evidence="1 2">DSM 26136</strain>
    </source>
</reference>
<accession>A0A1Y0ENH5</accession>
<dbReference type="KEGG" id="cser:CCO03_09320"/>
<evidence type="ECO:0000313" key="1">
    <source>
        <dbReference type="EMBL" id="ARU04852.1"/>
    </source>
</evidence>
<gene>
    <name evidence="1" type="ORF">CCO03_09320</name>
</gene>
<dbReference type="EMBL" id="CP021455">
    <property type="protein sequence ID" value="ARU04852.1"/>
    <property type="molecule type" value="Genomic_DNA"/>
</dbReference>
<organism evidence="1 2">
    <name type="scientific">Comamonas serinivorans</name>
    <dbReference type="NCBI Taxonomy" id="1082851"/>
    <lineage>
        <taxon>Bacteria</taxon>
        <taxon>Pseudomonadati</taxon>
        <taxon>Pseudomonadota</taxon>
        <taxon>Betaproteobacteria</taxon>
        <taxon>Burkholderiales</taxon>
        <taxon>Comamonadaceae</taxon>
        <taxon>Comamonas</taxon>
    </lineage>
</organism>